<dbReference type="InterPro" id="IPR039793">
    <property type="entry name" value="UROS/Hem4"/>
</dbReference>
<evidence type="ECO:0000256" key="3">
    <source>
        <dbReference type="ARBA" id="ARBA00013109"/>
    </source>
</evidence>
<evidence type="ECO:0000256" key="5">
    <source>
        <dbReference type="ARBA" id="ARBA00023244"/>
    </source>
</evidence>
<comment type="similarity">
    <text evidence="2 7">Belongs to the uroporphyrinogen-III synthase family.</text>
</comment>
<dbReference type="GO" id="GO:0004852">
    <property type="term" value="F:uroporphyrinogen-III synthase activity"/>
    <property type="evidence" value="ECO:0007669"/>
    <property type="project" value="UniProtKB-UniRule"/>
</dbReference>
<keyword evidence="11" id="KW-1185">Reference proteome</keyword>
<dbReference type="EMBL" id="CAJNNV010010824">
    <property type="protein sequence ID" value="CAE8599096.1"/>
    <property type="molecule type" value="Genomic_DNA"/>
</dbReference>
<dbReference type="OMA" id="WTEVTHC"/>
<evidence type="ECO:0000313" key="9">
    <source>
        <dbReference type="EMBL" id="CAE8599096.1"/>
    </source>
</evidence>
<comment type="catalytic activity">
    <reaction evidence="6 7">
        <text>hydroxymethylbilane = uroporphyrinogen III + H2O</text>
        <dbReference type="Rhea" id="RHEA:18965"/>
        <dbReference type="ChEBI" id="CHEBI:15377"/>
        <dbReference type="ChEBI" id="CHEBI:57308"/>
        <dbReference type="ChEBI" id="CHEBI:57845"/>
        <dbReference type="EC" id="4.2.1.75"/>
    </reaction>
</comment>
<comment type="pathway">
    <text evidence="1 7">Porphyrin-containing compound metabolism; protoporphyrin-IX biosynthesis; coproporphyrinogen-III from 5-aminolevulinate: step 3/4.</text>
</comment>
<accession>A0A813EIA7</accession>
<dbReference type="Proteomes" id="UP000626109">
    <property type="component" value="Unassembled WGS sequence"/>
</dbReference>
<dbReference type="AlphaFoldDB" id="A0A813EIA7"/>
<proteinExistence type="inferred from homology"/>
<dbReference type="Gene3D" id="3.40.50.10090">
    <property type="match status" value="1"/>
</dbReference>
<dbReference type="EC" id="4.2.1.75" evidence="3 7"/>
<feature type="non-terminal residue" evidence="9">
    <location>
        <position position="106"/>
    </location>
</feature>
<dbReference type="GO" id="GO:0006780">
    <property type="term" value="P:uroporphyrinogen III biosynthetic process"/>
    <property type="evidence" value="ECO:0007669"/>
    <property type="project" value="UniProtKB-UniRule"/>
</dbReference>
<evidence type="ECO:0000313" key="11">
    <source>
        <dbReference type="Proteomes" id="UP000654075"/>
    </source>
</evidence>
<dbReference type="SUPFAM" id="SSF69618">
    <property type="entry name" value="HemD-like"/>
    <property type="match status" value="1"/>
</dbReference>
<evidence type="ECO:0000313" key="10">
    <source>
        <dbReference type="EMBL" id="CAE8731663.1"/>
    </source>
</evidence>
<reference evidence="9" key="1">
    <citation type="submission" date="2021-02" db="EMBL/GenBank/DDBJ databases">
        <authorList>
            <person name="Dougan E. K."/>
            <person name="Rhodes N."/>
            <person name="Thang M."/>
            <person name="Chan C."/>
        </authorList>
    </citation>
    <scope>NUCLEOTIDE SEQUENCE</scope>
</reference>
<dbReference type="Pfam" id="PF02602">
    <property type="entry name" value="HEM4"/>
    <property type="match status" value="1"/>
</dbReference>
<evidence type="ECO:0000256" key="6">
    <source>
        <dbReference type="ARBA" id="ARBA00048617"/>
    </source>
</evidence>
<keyword evidence="5 7" id="KW-0627">Porphyrin biosynthesis</keyword>
<dbReference type="OrthoDB" id="443551at2759"/>
<dbReference type="PANTHER" id="PTHR38042">
    <property type="entry name" value="UROPORPHYRINOGEN-III SYNTHASE, CHLOROPLASTIC"/>
    <property type="match status" value="1"/>
</dbReference>
<evidence type="ECO:0000259" key="8">
    <source>
        <dbReference type="Pfam" id="PF02602"/>
    </source>
</evidence>
<name>A0A813EIA7_POLGL</name>
<dbReference type="GO" id="GO:0006782">
    <property type="term" value="P:protoporphyrinogen IX biosynthetic process"/>
    <property type="evidence" value="ECO:0007669"/>
    <property type="project" value="UniProtKB-UniRule"/>
</dbReference>
<keyword evidence="4 7" id="KW-0456">Lyase</keyword>
<organism evidence="9 11">
    <name type="scientific">Polarella glacialis</name>
    <name type="common">Dinoflagellate</name>
    <dbReference type="NCBI Taxonomy" id="89957"/>
    <lineage>
        <taxon>Eukaryota</taxon>
        <taxon>Sar</taxon>
        <taxon>Alveolata</taxon>
        <taxon>Dinophyceae</taxon>
        <taxon>Suessiales</taxon>
        <taxon>Suessiaceae</taxon>
        <taxon>Polarella</taxon>
    </lineage>
</organism>
<dbReference type="PANTHER" id="PTHR38042:SF1">
    <property type="entry name" value="UROPORPHYRINOGEN-III SYNTHASE, CHLOROPLASTIC"/>
    <property type="match status" value="1"/>
</dbReference>
<gene>
    <name evidence="9" type="ORF">PGLA1383_LOCUS17469</name>
    <name evidence="10" type="ORF">PGLA2088_LOCUS46103</name>
</gene>
<dbReference type="UniPathway" id="UPA00251">
    <property type="reaction ID" value="UER00320"/>
</dbReference>
<sequence>GLESRGFRVTRLNTYTTQPVVVQGPEALALMGSTDVATFGSPSAVRAWTEVTHCRPLAACIGDTSRVAAEDSGFDRIYAPNKPGISGWAEVTVAAIRDLLGLQAAT</sequence>
<dbReference type="InterPro" id="IPR036108">
    <property type="entry name" value="4pyrrol_syn_uPrphyn_synt_sf"/>
</dbReference>
<comment type="function">
    <text evidence="7">Catalyzes cyclization of the linear tetrapyrrole, hydroxymethylbilane, to the macrocyclic uroporphyrinogen III.</text>
</comment>
<dbReference type="EMBL" id="CAJNNW010036044">
    <property type="protein sequence ID" value="CAE8731663.1"/>
    <property type="molecule type" value="Genomic_DNA"/>
</dbReference>
<evidence type="ECO:0000256" key="2">
    <source>
        <dbReference type="ARBA" id="ARBA00008133"/>
    </source>
</evidence>
<dbReference type="Proteomes" id="UP000654075">
    <property type="component" value="Unassembled WGS sequence"/>
</dbReference>
<dbReference type="InterPro" id="IPR003754">
    <property type="entry name" value="4pyrrol_synth_uPrphyn_synth"/>
</dbReference>
<evidence type="ECO:0000256" key="4">
    <source>
        <dbReference type="ARBA" id="ARBA00023239"/>
    </source>
</evidence>
<feature type="domain" description="Tetrapyrrole biosynthesis uroporphyrinogen III synthase" evidence="8">
    <location>
        <begin position="1"/>
        <end position="89"/>
    </location>
</feature>
<evidence type="ECO:0000256" key="1">
    <source>
        <dbReference type="ARBA" id="ARBA00004772"/>
    </source>
</evidence>
<evidence type="ECO:0000256" key="7">
    <source>
        <dbReference type="RuleBase" id="RU366031"/>
    </source>
</evidence>
<protein>
    <recommendedName>
        <fullName evidence="3 7">Uroporphyrinogen-III synthase</fullName>
        <ecNumber evidence="3 7">4.2.1.75</ecNumber>
    </recommendedName>
</protein>
<comment type="caution">
    <text evidence="9">The sequence shown here is derived from an EMBL/GenBank/DDBJ whole genome shotgun (WGS) entry which is preliminary data.</text>
</comment>